<evidence type="ECO:0000313" key="2">
    <source>
        <dbReference type="EMBL" id="WAQ99439.1"/>
    </source>
</evidence>
<feature type="compositionally biased region" description="Polar residues" evidence="1">
    <location>
        <begin position="266"/>
        <end position="277"/>
    </location>
</feature>
<evidence type="ECO:0000256" key="1">
    <source>
        <dbReference type="SAM" id="MobiDB-lite"/>
    </source>
</evidence>
<feature type="compositionally biased region" description="Basic and acidic residues" evidence="1">
    <location>
        <begin position="182"/>
        <end position="193"/>
    </location>
</feature>
<accession>A0ABY7DS71</accession>
<feature type="region of interest" description="Disordered" evidence="1">
    <location>
        <begin position="222"/>
        <end position="674"/>
    </location>
</feature>
<feature type="region of interest" description="Disordered" evidence="1">
    <location>
        <begin position="177"/>
        <end position="201"/>
    </location>
</feature>
<reference evidence="2" key="1">
    <citation type="submission" date="2022-11" db="EMBL/GenBank/DDBJ databases">
        <title>Centuries of genome instability and evolution in soft-shell clam transmissible cancer (bioRxiv).</title>
        <authorList>
            <person name="Hart S.F.M."/>
            <person name="Yonemitsu M.A."/>
            <person name="Giersch R.M."/>
            <person name="Beal B.F."/>
            <person name="Arriagada G."/>
            <person name="Davis B.W."/>
            <person name="Ostrander E.A."/>
            <person name="Goff S.P."/>
            <person name="Metzger M.J."/>
        </authorList>
    </citation>
    <scope>NUCLEOTIDE SEQUENCE</scope>
    <source>
        <strain evidence="2">MELC-2E11</strain>
        <tissue evidence="2">Siphon/mantle</tissue>
    </source>
</reference>
<feature type="region of interest" description="Disordered" evidence="1">
    <location>
        <begin position="57"/>
        <end position="127"/>
    </location>
</feature>
<dbReference type="EMBL" id="CP111014">
    <property type="protein sequence ID" value="WAQ99439.1"/>
    <property type="molecule type" value="Genomic_DNA"/>
</dbReference>
<sequence>MMCDVQFCFISDVGTPGPVGSQKTVFATTIPVGSVLETPGNMSMDMPLMTQSMYVPRSQPSQAVNMQRSRATEDIERSRPRSMSPQSPFSTSPVSMSMLQEVKLRPRQAPEKTPAETVPQASGSENELAKAFNRAKRISKKFDESGALNMESQKSKVQETETVSSLKDLNQSSVKPVNVKLRSAEMTKSDEKASLPTTAVDKNIPVTEPSFAVKKDPLKPAFKSTTLPVNMKPSDMEAFGDSQKSGSEGYGKKSDEQKVSFATDKTAGNVSEVSKATSEAAANKLASPREDYRMKRQARSKTLPVSKDLMDNNVETITSGNRRSANFENSVTNSSGANENKPDTDYENIGNVKKDEPEYDNIASVRKEKESSVRRRQGDYENFALNKRSSWAPSTSVAAPSTGQPEWISRVQKLEKPADDKSDPARPKEIKIGPIKSENKKDSPKSPETEKITFEKASAVSKPASQPSAAKLGGVSSISKQSSIEKPGVSGSKPAFNTPVNSSQPNKPAVSSIGKPPIGSASKPISTTTPKSTPTDTKPTVSTSSVRKSSVGSAKPFQVEKPAFSSVKPPVALASKPSSDKPTASSSSSSTATSKLSSPTKSVGRPDSGGSKSSTPLNVSPHRASLKSNLAKTENKNTVLQPINNENKNINNKSSMNSSVGKVGSSFGSGKTGCEPEKATAGITKRNFKPVGFWKSTNAPLREKAKVTPEKCSNISASRPSKVLDMVKNFQSMQYSEQRQFFSYLTLRNVMVYVNGNHDKEVFHVVHQLKCNYTLQNVVIMALEYLVYTELGGVCLYTSHSVPVLDLRVRAIWDMLHPTVKICSKDQIWFATIVGQSNARRLLRNSQDKYVGMDR</sequence>
<feature type="compositionally biased region" description="Polar residues" evidence="1">
    <location>
        <begin position="387"/>
        <end position="404"/>
    </location>
</feature>
<feature type="compositionally biased region" description="Low complexity" evidence="1">
    <location>
        <begin position="520"/>
        <end position="555"/>
    </location>
</feature>
<feature type="compositionally biased region" description="Basic and acidic residues" evidence="1">
    <location>
        <begin position="412"/>
        <end position="454"/>
    </location>
</feature>
<evidence type="ECO:0000313" key="3">
    <source>
        <dbReference type="Proteomes" id="UP001164746"/>
    </source>
</evidence>
<name>A0ABY7DS71_MYAAR</name>
<feature type="compositionally biased region" description="Polar residues" evidence="1">
    <location>
        <begin position="626"/>
        <end position="642"/>
    </location>
</feature>
<keyword evidence="3" id="KW-1185">Reference proteome</keyword>
<protein>
    <submittedName>
        <fullName evidence="2">Uncharacterized protein</fullName>
    </submittedName>
</protein>
<feature type="compositionally biased region" description="Basic and acidic residues" evidence="1">
    <location>
        <begin position="70"/>
        <end position="79"/>
    </location>
</feature>
<feature type="compositionally biased region" description="Low complexity" evidence="1">
    <location>
        <begin position="643"/>
        <end position="673"/>
    </location>
</feature>
<feature type="compositionally biased region" description="Low complexity" evidence="1">
    <location>
        <begin position="574"/>
        <end position="602"/>
    </location>
</feature>
<dbReference type="Proteomes" id="UP001164746">
    <property type="component" value="Chromosome 3"/>
</dbReference>
<proteinExistence type="predicted"/>
<organism evidence="2 3">
    <name type="scientific">Mya arenaria</name>
    <name type="common">Soft-shell clam</name>
    <dbReference type="NCBI Taxonomy" id="6604"/>
    <lineage>
        <taxon>Eukaryota</taxon>
        <taxon>Metazoa</taxon>
        <taxon>Spiralia</taxon>
        <taxon>Lophotrochozoa</taxon>
        <taxon>Mollusca</taxon>
        <taxon>Bivalvia</taxon>
        <taxon>Autobranchia</taxon>
        <taxon>Heteroconchia</taxon>
        <taxon>Euheterodonta</taxon>
        <taxon>Imparidentia</taxon>
        <taxon>Neoheterodontei</taxon>
        <taxon>Myida</taxon>
        <taxon>Myoidea</taxon>
        <taxon>Myidae</taxon>
        <taxon>Mya</taxon>
    </lineage>
</organism>
<feature type="compositionally biased region" description="Basic and acidic residues" evidence="1">
    <location>
        <begin position="365"/>
        <end position="379"/>
    </location>
</feature>
<feature type="compositionally biased region" description="Basic and acidic residues" evidence="1">
    <location>
        <begin position="102"/>
        <end position="114"/>
    </location>
</feature>
<gene>
    <name evidence="2" type="ORF">MAR_023812</name>
</gene>
<feature type="compositionally biased region" description="Low complexity" evidence="1">
    <location>
        <begin position="81"/>
        <end position="90"/>
    </location>
</feature>
<feature type="compositionally biased region" description="Polar residues" evidence="1">
    <location>
        <begin position="313"/>
        <end position="338"/>
    </location>
</feature>
<feature type="compositionally biased region" description="Polar residues" evidence="1">
    <location>
        <begin position="57"/>
        <end position="69"/>
    </location>
</feature>